<dbReference type="EMBL" id="JAVHJO010000005">
    <property type="protein sequence ID" value="KAK6540232.1"/>
    <property type="molecule type" value="Genomic_DNA"/>
</dbReference>
<dbReference type="AlphaFoldDB" id="A0AAV9XH11"/>
<dbReference type="InterPro" id="IPR052337">
    <property type="entry name" value="SAT4-like"/>
</dbReference>
<protein>
    <recommendedName>
        <fullName evidence="7">Rhodopsin domain-containing protein</fullName>
    </recommendedName>
</protein>
<dbReference type="Proteomes" id="UP001365542">
    <property type="component" value="Unassembled WGS sequence"/>
</dbReference>
<organism evidence="8 9">
    <name type="scientific">Orbilia ellipsospora</name>
    <dbReference type="NCBI Taxonomy" id="2528407"/>
    <lineage>
        <taxon>Eukaryota</taxon>
        <taxon>Fungi</taxon>
        <taxon>Dikarya</taxon>
        <taxon>Ascomycota</taxon>
        <taxon>Pezizomycotina</taxon>
        <taxon>Orbiliomycetes</taxon>
        <taxon>Orbiliales</taxon>
        <taxon>Orbiliaceae</taxon>
        <taxon>Orbilia</taxon>
    </lineage>
</organism>
<keyword evidence="9" id="KW-1185">Reference proteome</keyword>
<feature type="transmembrane region" description="Helical" evidence="6">
    <location>
        <begin position="220"/>
        <end position="240"/>
    </location>
</feature>
<evidence type="ECO:0000256" key="5">
    <source>
        <dbReference type="ARBA" id="ARBA00038359"/>
    </source>
</evidence>
<evidence type="ECO:0000259" key="7">
    <source>
        <dbReference type="Pfam" id="PF20684"/>
    </source>
</evidence>
<comment type="caution">
    <text evidence="8">The sequence shown here is derived from an EMBL/GenBank/DDBJ whole genome shotgun (WGS) entry which is preliminary data.</text>
</comment>
<proteinExistence type="inferred from homology"/>
<keyword evidence="3 6" id="KW-1133">Transmembrane helix</keyword>
<keyword evidence="2 6" id="KW-0812">Transmembrane</keyword>
<name>A0AAV9XH11_9PEZI</name>
<reference evidence="8 9" key="1">
    <citation type="submission" date="2019-10" db="EMBL/GenBank/DDBJ databases">
        <authorList>
            <person name="Palmer J.M."/>
        </authorList>
    </citation>
    <scope>NUCLEOTIDE SEQUENCE [LARGE SCALE GENOMIC DNA]</scope>
    <source>
        <strain evidence="8 9">TWF694</strain>
    </source>
</reference>
<evidence type="ECO:0000256" key="4">
    <source>
        <dbReference type="ARBA" id="ARBA00023136"/>
    </source>
</evidence>
<gene>
    <name evidence="8" type="ORF">TWF694_009048</name>
</gene>
<feature type="transmembrane region" description="Helical" evidence="6">
    <location>
        <begin position="102"/>
        <end position="127"/>
    </location>
</feature>
<comment type="subcellular location">
    <subcellularLocation>
        <location evidence="1">Membrane</location>
        <topology evidence="1">Multi-pass membrane protein</topology>
    </subcellularLocation>
</comment>
<evidence type="ECO:0000313" key="8">
    <source>
        <dbReference type="EMBL" id="KAK6540232.1"/>
    </source>
</evidence>
<keyword evidence="4 6" id="KW-0472">Membrane</keyword>
<comment type="similarity">
    <text evidence="5">Belongs to the SAT4 family.</text>
</comment>
<feature type="transmembrane region" description="Helical" evidence="6">
    <location>
        <begin position="60"/>
        <end position="90"/>
    </location>
</feature>
<dbReference type="GO" id="GO:0016020">
    <property type="term" value="C:membrane"/>
    <property type="evidence" value="ECO:0007669"/>
    <property type="project" value="UniProtKB-SubCell"/>
</dbReference>
<sequence>MLLPPLSVILTWPAPNYVNPERQPSFMAPLIIAMMVFCGIVVSLRLYVRAFILKSFKADDWLIIAATITAMAVSITCILSEPAGVGIHIWDLTPDRVTTVRIWSFATQLTFTWAVSLTKVSILLFYIRFCTTRSFKISIYATLIFVAAWTICWTFLIIFQCVPVSAYWRFPRSGDKCISLQNQLHLLHGSTNLITDVLILLLPIPTVWSLKMPTRQKLTLIGVFSLGIVAPLSAILRLIYIQKATISWDQSWWCIELWIWTSLETHVAIICASFPSLKPLVIKIFPRFASTHGYTSQLTPMEFNSSAAATSGVGRTHSRAQLGSSNKSKTDRAAKVRSIYPLTTFGKDERGESQESIVANIGESGRNVDIITSFSSGGSPPQVPPKPGTVMKTTEITRQVTSRDRSGYGDRMV</sequence>
<feature type="domain" description="Rhodopsin" evidence="7">
    <location>
        <begin position="44"/>
        <end position="281"/>
    </location>
</feature>
<dbReference type="InterPro" id="IPR049326">
    <property type="entry name" value="Rhodopsin_dom_fungi"/>
</dbReference>
<evidence type="ECO:0000256" key="2">
    <source>
        <dbReference type="ARBA" id="ARBA00022692"/>
    </source>
</evidence>
<feature type="transmembrane region" description="Helical" evidence="6">
    <location>
        <begin position="139"/>
        <end position="166"/>
    </location>
</feature>
<dbReference type="PANTHER" id="PTHR33048:SF129">
    <property type="entry name" value="INTEGRAL MEMBRANE PROTEIN-RELATED"/>
    <property type="match status" value="1"/>
</dbReference>
<evidence type="ECO:0000256" key="6">
    <source>
        <dbReference type="SAM" id="Phobius"/>
    </source>
</evidence>
<evidence type="ECO:0000313" key="9">
    <source>
        <dbReference type="Proteomes" id="UP001365542"/>
    </source>
</evidence>
<accession>A0AAV9XH11</accession>
<dbReference type="Pfam" id="PF20684">
    <property type="entry name" value="Fung_rhodopsin"/>
    <property type="match status" value="1"/>
</dbReference>
<dbReference type="PANTHER" id="PTHR33048">
    <property type="entry name" value="PTH11-LIKE INTEGRAL MEMBRANE PROTEIN (AFU_ORTHOLOGUE AFUA_5G11245)"/>
    <property type="match status" value="1"/>
</dbReference>
<feature type="transmembrane region" description="Helical" evidence="6">
    <location>
        <begin position="30"/>
        <end position="48"/>
    </location>
</feature>
<evidence type="ECO:0000256" key="3">
    <source>
        <dbReference type="ARBA" id="ARBA00022989"/>
    </source>
</evidence>
<evidence type="ECO:0000256" key="1">
    <source>
        <dbReference type="ARBA" id="ARBA00004141"/>
    </source>
</evidence>